<dbReference type="Pfam" id="PF03476">
    <property type="entry name" value="MOSC_N"/>
    <property type="match status" value="1"/>
</dbReference>
<dbReference type="InterPro" id="IPR005303">
    <property type="entry name" value="MOCOS_middle"/>
</dbReference>
<dbReference type="Proteomes" id="UP001500893">
    <property type="component" value="Unassembled WGS sequence"/>
</dbReference>
<protein>
    <submittedName>
        <fullName evidence="2">MOSC domain-containing protein</fullName>
    </submittedName>
</protein>
<reference evidence="3" key="1">
    <citation type="journal article" date="2019" name="Int. J. Syst. Evol. Microbiol.">
        <title>The Global Catalogue of Microorganisms (GCM) 10K type strain sequencing project: providing services to taxonomists for standard genome sequencing and annotation.</title>
        <authorList>
            <consortium name="The Broad Institute Genomics Platform"/>
            <consortium name="The Broad Institute Genome Sequencing Center for Infectious Disease"/>
            <person name="Wu L."/>
            <person name="Ma J."/>
        </authorList>
    </citation>
    <scope>NUCLEOTIDE SEQUENCE [LARGE SCALE GENOMIC DNA]</scope>
    <source>
        <strain evidence="3">JCM 11574</strain>
    </source>
</reference>
<dbReference type="PROSITE" id="PS51340">
    <property type="entry name" value="MOSC"/>
    <property type="match status" value="1"/>
</dbReference>
<dbReference type="EMBL" id="BAAAVM010000085">
    <property type="protein sequence ID" value="GAA3156106.1"/>
    <property type="molecule type" value="Genomic_DNA"/>
</dbReference>
<comment type="caution">
    <text evidence="2">The sequence shown here is derived from an EMBL/GenBank/DDBJ whole genome shotgun (WGS) entry which is preliminary data.</text>
</comment>
<dbReference type="Pfam" id="PF03473">
    <property type="entry name" value="MOSC"/>
    <property type="match status" value="1"/>
</dbReference>
<gene>
    <name evidence="2" type="ORF">GCM10010521_50100</name>
</gene>
<evidence type="ECO:0000313" key="3">
    <source>
        <dbReference type="Proteomes" id="UP001500893"/>
    </source>
</evidence>
<dbReference type="PANTHER" id="PTHR14237">
    <property type="entry name" value="MOLYBDOPTERIN COFACTOR SULFURASE MOSC"/>
    <property type="match status" value="1"/>
</dbReference>
<evidence type="ECO:0000313" key="2">
    <source>
        <dbReference type="EMBL" id="GAA3156106.1"/>
    </source>
</evidence>
<accession>A0ABP6NS56</accession>
<name>A0ABP6NS56_9ACTN</name>
<dbReference type="SUPFAM" id="SSF50800">
    <property type="entry name" value="PK beta-barrel domain-like"/>
    <property type="match status" value="1"/>
</dbReference>
<organism evidence="2 3">
    <name type="scientific">Streptomyces rameus</name>
    <dbReference type="NCBI Taxonomy" id="68261"/>
    <lineage>
        <taxon>Bacteria</taxon>
        <taxon>Bacillati</taxon>
        <taxon>Actinomycetota</taxon>
        <taxon>Actinomycetes</taxon>
        <taxon>Kitasatosporales</taxon>
        <taxon>Streptomycetaceae</taxon>
        <taxon>Streptomyces</taxon>
    </lineage>
</organism>
<evidence type="ECO:0000259" key="1">
    <source>
        <dbReference type="PROSITE" id="PS51340"/>
    </source>
</evidence>
<dbReference type="InterPro" id="IPR011037">
    <property type="entry name" value="Pyrv_Knase-like_insert_dom_sf"/>
</dbReference>
<keyword evidence="3" id="KW-1185">Reference proteome</keyword>
<dbReference type="SUPFAM" id="SSF141673">
    <property type="entry name" value="MOSC N-terminal domain-like"/>
    <property type="match status" value="1"/>
</dbReference>
<dbReference type="PANTHER" id="PTHR14237:SF19">
    <property type="entry name" value="MITOCHONDRIAL AMIDOXIME REDUCING COMPONENT 1"/>
    <property type="match status" value="1"/>
</dbReference>
<dbReference type="InterPro" id="IPR005302">
    <property type="entry name" value="MoCF_Sase_C"/>
</dbReference>
<sequence>MDGMGNATVLSIHVHPVKAFRAVSLREAAVEPWGLAGDRRWTLIDDGGKVVTQREQPRLALAAAEPLAGGGVRLSAPGRAPLTVEVPEPAVTVPVSVFGTKVEAVPAAAAAHAWCSAYLGVGVRLVHMDDPATRRPVDPEYALPGETVSFADGYPLLITTVASLDALNALIAEGRAGDEGPLPMNRFRPNVVVAGTEPWAEDHWTRIAVGEVVFRAPKPSGRCVVTTTDQATAVRGREPLQTLAAHRRIGGKLLFGQNLVPLSPGTIRVGDPVRLLDQPASGTPAVGRS</sequence>
<feature type="domain" description="MOSC" evidence="1">
    <location>
        <begin position="130"/>
        <end position="276"/>
    </location>
</feature>
<proteinExistence type="predicted"/>